<dbReference type="EMBL" id="JAVIZN010000002">
    <property type="protein sequence ID" value="MDR6207478.1"/>
    <property type="molecule type" value="Genomic_DNA"/>
</dbReference>
<sequence length="205" mass="23150">MKLHWSPRSPFVRKVMVCAYETGVADRIECVRTPVAMDTPNLSLLRDNPLSKLPTLVLDDGSALFDSSVICEYLDTLHGGAPLFPANGSERFRALQQQAFADGLLDIYLLWRQERNKPPAQQRAQWLAAFRVKSDASLDAFETLAPSLRLDAIQIGDIAIACMLAWLDFRLPDLEWRANRPRLAAWHARFAERGSMRRTEPADAE</sequence>
<dbReference type="Pfam" id="PF13409">
    <property type="entry name" value="GST_N_2"/>
    <property type="match status" value="1"/>
</dbReference>
<dbReference type="RefSeq" id="WP_029969925.1">
    <property type="nucleotide sequence ID" value="NZ_ATXV01000009.1"/>
</dbReference>
<dbReference type="PANTHER" id="PTHR43968">
    <property type="match status" value="1"/>
</dbReference>
<gene>
    <name evidence="3" type="ORF">QF025_006198</name>
</gene>
<feature type="domain" description="GST C-terminal" evidence="2">
    <location>
        <begin position="87"/>
        <end position="205"/>
    </location>
</feature>
<dbReference type="CDD" id="cd03049">
    <property type="entry name" value="GST_N_3"/>
    <property type="match status" value="1"/>
</dbReference>
<dbReference type="SUPFAM" id="SSF52833">
    <property type="entry name" value="Thioredoxin-like"/>
    <property type="match status" value="1"/>
</dbReference>
<dbReference type="AlphaFoldDB" id="A0ABD5CR12"/>
<dbReference type="InterPro" id="IPR036282">
    <property type="entry name" value="Glutathione-S-Trfase_C_sf"/>
</dbReference>
<dbReference type="EC" id="2.5.1.18" evidence="3"/>
<dbReference type="PANTHER" id="PTHR43968:SF6">
    <property type="entry name" value="GLUTATHIONE S-TRANSFERASE OMEGA"/>
    <property type="match status" value="1"/>
</dbReference>
<dbReference type="GO" id="GO:0004364">
    <property type="term" value="F:glutathione transferase activity"/>
    <property type="evidence" value="ECO:0007669"/>
    <property type="project" value="UniProtKB-EC"/>
</dbReference>
<dbReference type="Gene3D" id="3.40.30.10">
    <property type="entry name" value="Glutaredoxin"/>
    <property type="match status" value="1"/>
</dbReference>
<feature type="domain" description="GST N-terminal" evidence="1">
    <location>
        <begin position="1"/>
        <end position="82"/>
    </location>
</feature>
<protein>
    <submittedName>
        <fullName evidence="3">Glutathione S-transferase</fullName>
        <ecNumber evidence="3">2.5.1.18</ecNumber>
    </submittedName>
</protein>
<dbReference type="InterPro" id="IPR050983">
    <property type="entry name" value="GST_Omega/HSP26"/>
</dbReference>
<evidence type="ECO:0000313" key="4">
    <source>
        <dbReference type="Proteomes" id="UP001245184"/>
    </source>
</evidence>
<accession>A0ABD5CR12</accession>
<evidence type="ECO:0000259" key="1">
    <source>
        <dbReference type="PROSITE" id="PS50404"/>
    </source>
</evidence>
<evidence type="ECO:0000259" key="2">
    <source>
        <dbReference type="PROSITE" id="PS50405"/>
    </source>
</evidence>
<dbReference type="PROSITE" id="PS50405">
    <property type="entry name" value="GST_CTER"/>
    <property type="match status" value="1"/>
</dbReference>
<keyword evidence="3" id="KW-0808">Transferase</keyword>
<dbReference type="InterPro" id="IPR004045">
    <property type="entry name" value="Glutathione_S-Trfase_N"/>
</dbReference>
<dbReference type="InterPro" id="IPR036249">
    <property type="entry name" value="Thioredoxin-like_sf"/>
</dbReference>
<evidence type="ECO:0000313" key="3">
    <source>
        <dbReference type="EMBL" id="MDR6207478.1"/>
    </source>
</evidence>
<dbReference type="CDD" id="cd03205">
    <property type="entry name" value="GST_C_6"/>
    <property type="match status" value="1"/>
</dbReference>
<dbReference type="PROSITE" id="PS50404">
    <property type="entry name" value="GST_NTER"/>
    <property type="match status" value="1"/>
</dbReference>
<dbReference type="InterPro" id="IPR010987">
    <property type="entry name" value="Glutathione-S-Trfase_C-like"/>
</dbReference>
<reference evidence="3 4" key="1">
    <citation type="submission" date="2023-08" db="EMBL/GenBank/DDBJ databases">
        <title>Genome sequencing of plant associated microbes to promote plant fitness in Sorghum bicolor and Oryza sativa.</title>
        <authorList>
            <person name="Coleman-Derr D."/>
        </authorList>
    </citation>
    <scope>NUCLEOTIDE SEQUENCE [LARGE SCALE GENOMIC DNA]</scope>
    <source>
        <strain evidence="3 4">SLBN-33</strain>
    </source>
</reference>
<dbReference type="Proteomes" id="UP001245184">
    <property type="component" value="Unassembled WGS sequence"/>
</dbReference>
<dbReference type="Pfam" id="PF13410">
    <property type="entry name" value="GST_C_2"/>
    <property type="match status" value="1"/>
</dbReference>
<comment type="caution">
    <text evidence="3">The sequence shown here is derived from an EMBL/GenBank/DDBJ whole genome shotgun (WGS) entry which is preliminary data.</text>
</comment>
<organism evidence="3 4">
    <name type="scientific">Paraburkholderia graminis</name>
    <dbReference type="NCBI Taxonomy" id="60548"/>
    <lineage>
        <taxon>Bacteria</taxon>
        <taxon>Pseudomonadati</taxon>
        <taxon>Pseudomonadota</taxon>
        <taxon>Betaproteobacteria</taxon>
        <taxon>Burkholderiales</taxon>
        <taxon>Burkholderiaceae</taxon>
        <taxon>Paraburkholderia</taxon>
    </lineage>
</organism>
<proteinExistence type="predicted"/>
<dbReference type="SUPFAM" id="SSF47616">
    <property type="entry name" value="GST C-terminal domain-like"/>
    <property type="match status" value="1"/>
</dbReference>
<name>A0ABD5CR12_9BURK</name>
<dbReference type="Gene3D" id="1.20.1050.10">
    <property type="match status" value="1"/>
</dbReference>